<keyword evidence="2" id="KW-1185">Reference proteome</keyword>
<reference evidence="1 2" key="1">
    <citation type="submission" date="2022-09" db="EMBL/GenBank/DDBJ databases">
        <authorList>
            <person name="Palmer J.M."/>
        </authorList>
    </citation>
    <scope>NUCLEOTIDE SEQUENCE [LARGE SCALE GENOMIC DNA]</scope>
    <source>
        <strain evidence="1 2">DSM 7382</strain>
    </source>
</reference>
<comment type="caution">
    <text evidence="1">The sequence shown here is derived from an EMBL/GenBank/DDBJ whole genome shotgun (WGS) entry which is preliminary data.</text>
</comment>
<evidence type="ECO:0000313" key="2">
    <source>
        <dbReference type="Proteomes" id="UP001385951"/>
    </source>
</evidence>
<organism evidence="1 2">
    <name type="scientific">Cerrena zonata</name>
    <dbReference type="NCBI Taxonomy" id="2478898"/>
    <lineage>
        <taxon>Eukaryota</taxon>
        <taxon>Fungi</taxon>
        <taxon>Dikarya</taxon>
        <taxon>Basidiomycota</taxon>
        <taxon>Agaricomycotina</taxon>
        <taxon>Agaricomycetes</taxon>
        <taxon>Polyporales</taxon>
        <taxon>Cerrenaceae</taxon>
        <taxon>Cerrena</taxon>
    </lineage>
</organism>
<dbReference type="Proteomes" id="UP001385951">
    <property type="component" value="Unassembled WGS sequence"/>
</dbReference>
<proteinExistence type="predicted"/>
<accession>A0AAW0F871</accession>
<name>A0AAW0F871_9APHY</name>
<sequence length="311" mass="34589">MAHLCVEVLDDAPMTDGPSAVYTRVLTRELWPETMPYYAGQPLSLGDLEANALVPIGQESLYDWARVLDNPNPMDRARNKALLLINPSRPGIMERVAIKVQGFVVPKRLSLETLGNWGGSIDNAMGARQTLSLCGGPYPEVFEKQQRALQALVKHAASHVGPATSFKVSHSRLDLERPVFTRARGNKRPALTLSNADDPMHRAEPIKGQWVVTDRLLIGRRLESSNQIVAASPFAIRAGDFVEATITLDISVRGFSTRKGCIRFWMSRVARLCRREQIPRYNPIPSLPKPTPLVAEYATMGDDVEWPEENL</sequence>
<dbReference type="AlphaFoldDB" id="A0AAW0F871"/>
<dbReference type="EMBL" id="JASBNA010000158">
    <property type="protein sequence ID" value="KAK7675913.1"/>
    <property type="molecule type" value="Genomic_DNA"/>
</dbReference>
<gene>
    <name evidence="1" type="ORF">QCA50_021146</name>
</gene>
<evidence type="ECO:0000313" key="1">
    <source>
        <dbReference type="EMBL" id="KAK7675913.1"/>
    </source>
</evidence>
<protein>
    <submittedName>
        <fullName evidence="1">Uncharacterized protein</fullName>
    </submittedName>
</protein>